<dbReference type="Pfam" id="PF00294">
    <property type="entry name" value="PfkB"/>
    <property type="match status" value="1"/>
</dbReference>
<evidence type="ECO:0000256" key="1">
    <source>
        <dbReference type="ARBA" id="ARBA00005380"/>
    </source>
</evidence>
<reference evidence="15" key="1">
    <citation type="submission" date="2020-04" db="EMBL/GenBank/DDBJ databases">
        <authorList>
            <person name="Neveu A P."/>
        </authorList>
    </citation>
    <scope>NUCLEOTIDE SEQUENCE</scope>
    <source>
        <tissue evidence="15">Whole embryo</tissue>
    </source>
</reference>
<comment type="caution">
    <text evidence="13">Lacks conserved residue(s) required for the propagation of feature annotation.</text>
</comment>
<dbReference type="NCBIfam" id="TIGR02152">
    <property type="entry name" value="D_ribokin_bact"/>
    <property type="match status" value="1"/>
</dbReference>
<keyword evidence="12 13" id="KW-0119">Carbohydrate metabolism</keyword>
<feature type="binding site" evidence="13">
    <location>
        <begin position="12"/>
        <end position="14"/>
    </location>
    <ligand>
        <name>substrate</name>
    </ligand>
</feature>
<proteinExistence type="evidence at transcript level"/>
<feature type="binding site" evidence="13">
    <location>
        <position position="251"/>
    </location>
    <ligand>
        <name>K(+)</name>
        <dbReference type="ChEBI" id="CHEBI:29103"/>
    </ligand>
</feature>
<accession>A0A6F9DR41</accession>
<dbReference type="UniPathway" id="UPA00916">
    <property type="reaction ID" value="UER00889"/>
</dbReference>
<feature type="binding site" evidence="13">
    <location>
        <position position="289"/>
    </location>
    <ligand>
        <name>K(+)</name>
        <dbReference type="ChEBI" id="CHEBI:29103"/>
    </ligand>
</feature>
<feature type="domain" description="Carbohydrate kinase PfkB" evidence="14">
    <location>
        <begin position="3"/>
        <end position="300"/>
    </location>
</feature>
<keyword evidence="8 13" id="KW-0418">Kinase</keyword>
<dbReference type="InterPro" id="IPR011611">
    <property type="entry name" value="PfkB_dom"/>
</dbReference>
<organism evidence="15">
    <name type="scientific">Phallusia mammillata</name>
    <dbReference type="NCBI Taxonomy" id="59560"/>
    <lineage>
        <taxon>Eukaryota</taxon>
        <taxon>Metazoa</taxon>
        <taxon>Chordata</taxon>
        <taxon>Tunicata</taxon>
        <taxon>Ascidiacea</taxon>
        <taxon>Phlebobranchia</taxon>
        <taxon>Ascidiidae</taxon>
        <taxon>Phallusia</taxon>
    </lineage>
</organism>
<gene>
    <name evidence="15" type="primary">Rbks-002</name>
</gene>
<dbReference type="FunFam" id="3.40.1190.20:FF:000010">
    <property type="entry name" value="Ribokinase"/>
    <property type="match status" value="1"/>
</dbReference>
<dbReference type="GO" id="GO:0019303">
    <property type="term" value="P:D-ribose catabolic process"/>
    <property type="evidence" value="ECO:0007669"/>
    <property type="project" value="UniProtKB-UniRule"/>
</dbReference>
<dbReference type="PANTHER" id="PTHR10584:SF166">
    <property type="entry name" value="RIBOKINASE"/>
    <property type="match status" value="1"/>
</dbReference>
<feature type="binding site" evidence="13">
    <location>
        <position position="294"/>
    </location>
    <ligand>
        <name>K(+)</name>
        <dbReference type="ChEBI" id="CHEBI:29103"/>
    </ligand>
</feature>
<evidence type="ECO:0000256" key="8">
    <source>
        <dbReference type="ARBA" id="ARBA00022777"/>
    </source>
</evidence>
<dbReference type="PRINTS" id="PR00990">
    <property type="entry name" value="RIBOKINASE"/>
</dbReference>
<sequence>MAADILVTGSCNMDLITYAPRLPLPGETIHGTRYVTGFGGKGSNQCVAAAKLGAKASMIAKVGNDAYGKEYIENFKALGIDTGHVTMTEDACTGVAPIVVGADGTNSIIIVPGANLHLTESDIDAASSLFQSAKVMLCQLEISPESTLCALRKAKGAGVFTIFNPAPAPQKELDPDFYKNSDIVCPNETEASTITGLEVTDVESAKVAVPHLLKMGCGIAIITLGKDGCVFASKEREEPCWVKGEKVNAVDTTGAGDAFAGALAFFFAKFPHLPLEEKLRRSCYVASDSVCREGTQKSYPYRRDLPEEIFA</sequence>
<evidence type="ECO:0000256" key="11">
    <source>
        <dbReference type="ARBA" id="ARBA00022958"/>
    </source>
</evidence>
<evidence type="ECO:0000256" key="7">
    <source>
        <dbReference type="ARBA" id="ARBA00022741"/>
    </source>
</evidence>
<dbReference type="InterPro" id="IPR002139">
    <property type="entry name" value="Ribo/fructo_kinase"/>
</dbReference>
<dbReference type="EMBL" id="LR789601">
    <property type="protein sequence ID" value="CAB3265463.1"/>
    <property type="molecule type" value="mRNA"/>
</dbReference>
<evidence type="ECO:0000256" key="12">
    <source>
        <dbReference type="ARBA" id="ARBA00023277"/>
    </source>
</evidence>
<evidence type="ECO:0000256" key="4">
    <source>
        <dbReference type="ARBA" id="ARBA00022490"/>
    </source>
</evidence>
<evidence type="ECO:0000256" key="6">
    <source>
        <dbReference type="ARBA" id="ARBA00022723"/>
    </source>
</evidence>
<dbReference type="PANTHER" id="PTHR10584">
    <property type="entry name" value="SUGAR KINASE"/>
    <property type="match status" value="1"/>
</dbReference>
<keyword evidence="4 13" id="KW-0963">Cytoplasm</keyword>
<dbReference type="GO" id="GO:0046872">
    <property type="term" value="F:metal ion binding"/>
    <property type="evidence" value="ECO:0007669"/>
    <property type="project" value="UniProtKB-KW"/>
</dbReference>
<feature type="binding site" evidence="13">
    <location>
        <position position="253"/>
    </location>
    <ligand>
        <name>K(+)</name>
        <dbReference type="ChEBI" id="CHEBI:29103"/>
    </ligand>
</feature>
<dbReference type="EC" id="2.7.1.15" evidence="2 13"/>
<feature type="binding site" evidence="13">
    <location>
        <begin position="40"/>
        <end position="44"/>
    </location>
    <ligand>
        <name>substrate</name>
    </ligand>
</feature>
<feature type="binding site" evidence="13">
    <location>
        <begin position="223"/>
        <end position="228"/>
    </location>
    <ligand>
        <name>ATP</name>
        <dbReference type="ChEBI" id="CHEBI:30616"/>
    </ligand>
</feature>
<keyword evidence="13" id="KW-0539">Nucleus</keyword>
<dbReference type="InterPro" id="IPR029056">
    <property type="entry name" value="Ribokinase-like"/>
</dbReference>
<feature type="binding site" evidence="13">
    <location>
        <position position="292"/>
    </location>
    <ligand>
        <name>K(+)</name>
        <dbReference type="ChEBI" id="CHEBI:29103"/>
    </ligand>
</feature>
<protein>
    <recommendedName>
        <fullName evidence="3 13">Ribokinase</fullName>
        <shortName evidence="13">RK</shortName>
        <ecNumber evidence="2 13">2.7.1.15</ecNumber>
    </recommendedName>
</protein>
<keyword evidence="7 13" id="KW-0547">Nucleotide-binding</keyword>
<evidence type="ECO:0000313" key="15">
    <source>
        <dbReference type="EMBL" id="CAB3265463.1"/>
    </source>
</evidence>
<dbReference type="PROSITE" id="PS00584">
    <property type="entry name" value="PFKB_KINASES_2"/>
    <property type="match status" value="1"/>
</dbReference>
<feature type="binding site" evidence="13">
    <location>
        <position position="187"/>
    </location>
    <ligand>
        <name>ATP</name>
        <dbReference type="ChEBI" id="CHEBI:30616"/>
    </ligand>
</feature>
<feature type="binding site" evidence="13">
    <location>
        <begin position="256"/>
        <end position="257"/>
    </location>
    <ligand>
        <name>ATP</name>
        <dbReference type="ChEBI" id="CHEBI:30616"/>
    </ligand>
</feature>
<keyword evidence="5 13" id="KW-0808">Transferase</keyword>
<dbReference type="GO" id="GO:0005634">
    <property type="term" value="C:nucleus"/>
    <property type="evidence" value="ECO:0007669"/>
    <property type="project" value="UniProtKB-SubCell"/>
</dbReference>
<comment type="pathway">
    <text evidence="13">Carbohydrate metabolism; D-ribose degradation; D-ribose 5-phosphate from beta-D-ribopyranose: step 2/2.</text>
</comment>
<comment type="catalytic activity">
    <reaction evidence="13">
        <text>D-ribose + ATP = D-ribose 5-phosphate + ADP + H(+)</text>
        <dbReference type="Rhea" id="RHEA:13697"/>
        <dbReference type="ChEBI" id="CHEBI:15378"/>
        <dbReference type="ChEBI" id="CHEBI:30616"/>
        <dbReference type="ChEBI" id="CHEBI:47013"/>
        <dbReference type="ChEBI" id="CHEBI:78346"/>
        <dbReference type="ChEBI" id="CHEBI:456216"/>
        <dbReference type="EC" id="2.7.1.15"/>
    </reaction>
</comment>
<evidence type="ECO:0000256" key="10">
    <source>
        <dbReference type="ARBA" id="ARBA00022842"/>
    </source>
</evidence>
<dbReference type="InterPro" id="IPR011877">
    <property type="entry name" value="Ribokinase"/>
</dbReference>
<dbReference type="GO" id="GO:0005829">
    <property type="term" value="C:cytosol"/>
    <property type="evidence" value="ECO:0007669"/>
    <property type="project" value="TreeGrafter"/>
</dbReference>
<comment type="cofactor">
    <cofactor evidence="13">
        <name>Mg(2+)</name>
        <dbReference type="ChEBI" id="CHEBI:18420"/>
    </cofactor>
    <text evidence="13">Requires a divalent cation, most likely magnesium in vivo, as an electrophilic catalyst to aid phosphoryl group transfer. It is the chelate of the metal and the nucleotide that is the actual substrate.</text>
</comment>
<dbReference type="GO" id="GO:0005524">
    <property type="term" value="F:ATP binding"/>
    <property type="evidence" value="ECO:0007669"/>
    <property type="project" value="UniProtKB-UniRule"/>
</dbReference>
<keyword evidence="6 13" id="KW-0479">Metal-binding</keyword>
<dbReference type="InterPro" id="IPR002173">
    <property type="entry name" value="Carboh/pur_kinase_PfkB_CS"/>
</dbReference>
<comment type="subunit">
    <text evidence="13">Homodimer.</text>
</comment>
<name>A0A6F9DR41_9ASCI</name>
<evidence type="ECO:0000256" key="9">
    <source>
        <dbReference type="ARBA" id="ARBA00022840"/>
    </source>
</evidence>
<keyword evidence="11 13" id="KW-0630">Potassium</keyword>
<comment type="function">
    <text evidence="13">Catalyzes the phosphorylation of ribose at O-5 in a reaction requiring ATP and magnesium. The resulting D-ribose-5-phosphate can then be used either for sythesis of nucleotides, histidine, and tryptophan, or as a component of the pentose phosphate pathway.</text>
</comment>
<evidence type="ECO:0000256" key="13">
    <source>
        <dbReference type="HAMAP-Rule" id="MF_03215"/>
    </source>
</evidence>
<keyword evidence="10 13" id="KW-0460">Magnesium</keyword>
<feature type="binding site" evidence="13">
    <location>
        <position position="141"/>
    </location>
    <ligand>
        <name>substrate</name>
    </ligand>
</feature>
<comment type="subcellular location">
    <subcellularLocation>
        <location evidence="13">Cytoplasm</location>
    </subcellularLocation>
    <subcellularLocation>
        <location evidence="13">Nucleus</location>
    </subcellularLocation>
</comment>
<comment type="activity regulation">
    <text evidence="13">Activated by a monovalent cation that binds near, but not in, the active site. The most likely occupant of the site in vivo is potassium. Ion binding induces a conformational change that may alter substrate affinity.</text>
</comment>
<dbReference type="AlphaFoldDB" id="A0A6F9DR41"/>
<dbReference type="HAMAP" id="MF_01987">
    <property type="entry name" value="Ribokinase"/>
    <property type="match status" value="1"/>
</dbReference>
<dbReference type="Gene3D" id="3.40.1190.20">
    <property type="match status" value="1"/>
</dbReference>
<dbReference type="CDD" id="cd01174">
    <property type="entry name" value="ribokinase"/>
    <property type="match status" value="1"/>
</dbReference>
<feature type="binding site" evidence="13">
    <location>
        <position position="257"/>
    </location>
    <ligand>
        <name>substrate</name>
    </ligand>
</feature>
<keyword evidence="9 13" id="KW-0067">ATP-binding</keyword>
<evidence type="ECO:0000256" key="2">
    <source>
        <dbReference type="ARBA" id="ARBA00012035"/>
    </source>
</evidence>
<comment type="similarity">
    <text evidence="13">Belongs to the carbohydrate kinase PfkB family. Ribokinase subfamily.</text>
</comment>
<feature type="active site" description="Proton acceptor" evidence="13">
    <location>
        <position position="257"/>
    </location>
</feature>
<feature type="binding site" evidence="13">
    <location>
        <position position="298"/>
    </location>
    <ligand>
        <name>K(+)</name>
        <dbReference type="ChEBI" id="CHEBI:29103"/>
    </ligand>
</feature>
<evidence type="ECO:0000256" key="3">
    <source>
        <dbReference type="ARBA" id="ARBA00016943"/>
    </source>
</evidence>
<evidence type="ECO:0000259" key="14">
    <source>
        <dbReference type="Pfam" id="PF00294"/>
    </source>
</evidence>
<dbReference type="SUPFAM" id="SSF53613">
    <property type="entry name" value="Ribokinase-like"/>
    <property type="match status" value="1"/>
</dbReference>
<dbReference type="GO" id="GO:0006753">
    <property type="term" value="P:nucleoside phosphate metabolic process"/>
    <property type="evidence" value="ECO:0007669"/>
    <property type="project" value="UniProtKB-ARBA"/>
</dbReference>
<comment type="similarity">
    <text evidence="1">Belongs to the carbohydrate kinase pfkB family.</text>
</comment>
<evidence type="ECO:0000256" key="5">
    <source>
        <dbReference type="ARBA" id="ARBA00022679"/>
    </source>
</evidence>
<dbReference type="GO" id="GO:0004747">
    <property type="term" value="F:ribokinase activity"/>
    <property type="evidence" value="ECO:0007669"/>
    <property type="project" value="UniProtKB-UniRule"/>
</dbReference>